<evidence type="ECO:0000313" key="1">
    <source>
        <dbReference type="EMBL" id="CEG59429.1"/>
    </source>
</evidence>
<keyword evidence="4" id="KW-1185">Reference proteome</keyword>
<name>A0A098GAB7_LEGMI</name>
<dbReference type="KEGG" id="tmc:LMI_0059"/>
<sequence>MYPLPILDIWDFDQTITIAHTAGIQEAFGPGNNTKSNLDEKIAHDDKRFCAVATFHQDPEYVLSYFLPLLKLTETDVETEKTETLAFKHHRLTKFYLKGRPQPFIIATPLLENYENNVKTIYIQGKNIMLESISTALPPCSEYHYYDDSERCYTKAREKGIFHCYYVDKDASRLSFKKEYHLTAAAELSVLLNAYKRLQEGLEIPSPNSETPLVALSFYSNKTVSDKGKDLELEQKADRGQLQAVNSLFAFINSSSTAEIEGLELLAEDELGLLIKDWETKNKVTLDQFVSRLREDRLAVEEYVSDDEHYENVEFLKLG</sequence>
<dbReference type="EMBL" id="FMVN01000002">
    <property type="protein sequence ID" value="SCX89658.1"/>
    <property type="molecule type" value="Genomic_DNA"/>
</dbReference>
<reference evidence="1" key="2">
    <citation type="submission" date="2014-09" db="EMBL/GenBank/DDBJ databases">
        <authorList>
            <person name="GOMEZ-VALERO Laura"/>
        </authorList>
    </citation>
    <scope>NUCLEOTIDE SEQUENCE</scope>
    <source>
        <strain evidence="1">ATCC33218</strain>
    </source>
</reference>
<dbReference type="OrthoDB" id="5635789at2"/>
<dbReference type="Proteomes" id="UP000182998">
    <property type="component" value="Unassembled WGS sequence"/>
</dbReference>
<evidence type="ECO:0000313" key="3">
    <source>
        <dbReference type="Proteomes" id="UP000032414"/>
    </source>
</evidence>
<accession>A0A098GAB7</accession>
<reference evidence="3" key="1">
    <citation type="submission" date="2014-09" db="EMBL/GenBank/DDBJ databases">
        <authorList>
            <person name="Gomez-Valero L."/>
        </authorList>
    </citation>
    <scope>NUCLEOTIDE SEQUENCE [LARGE SCALE GENOMIC DNA]</scope>
    <source>
        <strain evidence="3">ATCC33218</strain>
    </source>
</reference>
<dbReference type="Proteomes" id="UP000032414">
    <property type="component" value="Chromosome I"/>
</dbReference>
<gene>
    <name evidence="1" type="ORF">LMI_0059</name>
    <name evidence="2" type="ORF">SAMN02982997_00300</name>
</gene>
<dbReference type="AlphaFoldDB" id="A0A098GAB7"/>
<reference evidence="2 4" key="3">
    <citation type="submission" date="2016-10" db="EMBL/GenBank/DDBJ databases">
        <authorList>
            <person name="Varghese N."/>
            <person name="Submissions S."/>
        </authorList>
    </citation>
    <scope>NUCLEOTIDE SEQUENCE [LARGE SCALE GENOMIC DNA]</scope>
    <source>
        <strain evidence="2 4">ATCC 33218</strain>
    </source>
</reference>
<proteinExistence type="predicted"/>
<dbReference type="RefSeq" id="WP_045098021.1">
    <property type="nucleotide sequence ID" value="NZ_CP020614.1"/>
</dbReference>
<protein>
    <submittedName>
        <fullName evidence="1">Uncharacterized protein</fullName>
    </submittedName>
</protein>
<dbReference type="HOGENOM" id="CLU_871337_0_0_6"/>
<dbReference type="PATRIC" id="fig|451.8.peg.1029"/>
<dbReference type="STRING" id="451.B6N58_00285"/>
<dbReference type="EMBL" id="LN614830">
    <property type="protein sequence ID" value="CEG59429.1"/>
    <property type="molecule type" value="Genomic_DNA"/>
</dbReference>
<evidence type="ECO:0000313" key="4">
    <source>
        <dbReference type="Proteomes" id="UP000182998"/>
    </source>
</evidence>
<organism evidence="1 3">
    <name type="scientific">Legionella micdadei</name>
    <name type="common">Tatlockia micdadei</name>
    <dbReference type="NCBI Taxonomy" id="451"/>
    <lineage>
        <taxon>Bacteria</taxon>
        <taxon>Pseudomonadati</taxon>
        <taxon>Pseudomonadota</taxon>
        <taxon>Gammaproteobacteria</taxon>
        <taxon>Legionellales</taxon>
        <taxon>Legionellaceae</taxon>
        <taxon>Legionella</taxon>
    </lineage>
</organism>
<evidence type="ECO:0000313" key="2">
    <source>
        <dbReference type="EMBL" id="SCX89658.1"/>
    </source>
</evidence>